<reference evidence="5 6" key="1">
    <citation type="submission" date="2014-04" db="EMBL/GenBank/DDBJ databases">
        <title>Genome assembly of Hyalangium minutum DSM 14724.</title>
        <authorList>
            <person name="Sharma G."/>
            <person name="Subramanian S."/>
        </authorList>
    </citation>
    <scope>NUCLEOTIDE SEQUENCE [LARGE SCALE GENOMIC DNA]</scope>
    <source>
        <strain evidence="5 6">DSM 14724</strain>
    </source>
</reference>
<feature type="region of interest" description="Disordered" evidence="3">
    <location>
        <begin position="1"/>
        <end position="22"/>
    </location>
</feature>
<keyword evidence="6" id="KW-1185">Reference proteome</keyword>
<dbReference type="OrthoDB" id="285029at2"/>
<keyword evidence="2" id="KW-0560">Oxidoreductase</keyword>
<dbReference type="SUPFAM" id="SSF51182">
    <property type="entry name" value="RmlC-like cupins"/>
    <property type="match status" value="1"/>
</dbReference>
<dbReference type="AlphaFoldDB" id="A0A085WXS7"/>
<dbReference type="Proteomes" id="UP000028725">
    <property type="component" value="Unassembled WGS sequence"/>
</dbReference>
<evidence type="ECO:0000313" key="6">
    <source>
        <dbReference type="Proteomes" id="UP000028725"/>
    </source>
</evidence>
<dbReference type="Gene3D" id="2.60.120.10">
    <property type="entry name" value="Jelly Rolls"/>
    <property type="match status" value="1"/>
</dbReference>
<dbReference type="PANTHER" id="PTHR41517">
    <property type="entry name" value="1,2-DIOXYGENASE PROTEIN-RELATED"/>
    <property type="match status" value="1"/>
</dbReference>
<keyword evidence="1" id="KW-0223">Dioxygenase</keyword>
<evidence type="ECO:0000313" key="5">
    <source>
        <dbReference type="EMBL" id="KFE72490.1"/>
    </source>
</evidence>
<evidence type="ECO:0000256" key="2">
    <source>
        <dbReference type="ARBA" id="ARBA00023002"/>
    </source>
</evidence>
<dbReference type="InterPro" id="IPR014710">
    <property type="entry name" value="RmlC-like_jellyroll"/>
</dbReference>
<evidence type="ECO:0000256" key="3">
    <source>
        <dbReference type="SAM" id="MobiDB-lite"/>
    </source>
</evidence>
<comment type="caution">
    <text evidence="5">The sequence shown here is derived from an EMBL/GenBank/DDBJ whole genome shotgun (WGS) entry which is preliminary data.</text>
</comment>
<dbReference type="EMBL" id="JMCB01000001">
    <property type="protein sequence ID" value="KFE72490.1"/>
    <property type="molecule type" value="Genomic_DNA"/>
</dbReference>
<dbReference type="InterPro" id="IPR011051">
    <property type="entry name" value="RmlC_Cupin_sf"/>
</dbReference>
<name>A0A085WXS7_9BACT</name>
<protein>
    <submittedName>
        <fullName evidence="5">Cupin domain protein</fullName>
    </submittedName>
</protein>
<proteinExistence type="predicted"/>
<organism evidence="5 6">
    <name type="scientific">Hyalangium minutum</name>
    <dbReference type="NCBI Taxonomy" id="394096"/>
    <lineage>
        <taxon>Bacteria</taxon>
        <taxon>Pseudomonadati</taxon>
        <taxon>Myxococcota</taxon>
        <taxon>Myxococcia</taxon>
        <taxon>Myxococcales</taxon>
        <taxon>Cystobacterineae</taxon>
        <taxon>Archangiaceae</taxon>
        <taxon>Hyalangium</taxon>
    </lineage>
</organism>
<evidence type="ECO:0000256" key="1">
    <source>
        <dbReference type="ARBA" id="ARBA00022964"/>
    </source>
</evidence>
<dbReference type="RefSeq" id="WP_044181869.1">
    <property type="nucleotide sequence ID" value="NZ_JMCB01000001.1"/>
</dbReference>
<dbReference type="PANTHER" id="PTHR41517:SF1">
    <property type="entry name" value="CUPIN"/>
    <property type="match status" value="1"/>
</dbReference>
<dbReference type="InterPro" id="IPR047183">
    <property type="entry name" value="GDO-like"/>
</dbReference>
<dbReference type="GO" id="GO:0051213">
    <property type="term" value="F:dioxygenase activity"/>
    <property type="evidence" value="ECO:0007669"/>
    <property type="project" value="UniProtKB-KW"/>
</dbReference>
<dbReference type="Pfam" id="PF07883">
    <property type="entry name" value="Cupin_2"/>
    <property type="match status" value="1"/>
</dbReference>
<feature type="domain" description="Cupin type-2" evidence="4">
    <location>
        <begin position="76"/>
        <end position="139"/>
    </location>
</feature>
<accession>A0A085WXS7</accession>
<evidence type="ECO:0000259" key="4">
    <source>
        <dbReference type="Pfam" id="PF07883"/>
    </source>
</evidence>
<gene>
    <name evidence="5" type="ORF">DB31_0753</name>
</gene>
<sequence>MAQSNTVTQGGGSESFSDTSKNRNSLTVIPARQPDAACLHKAVRGSSTARDFSAERGHPVFPLRAPSKTLSCSIGELAPGGKTSNHRHAYEALMYVISGKGYSLIEGQRFDWEAGDSLYTPPWCWHQHCAAEDSSVQYITATNMPLLASMGQTVMREEEG</sequence>
<dbReference type="STRING" id="394096.DB31_0753"/>
<dbReference type="InterPro" id="IPR013096">
    <property type="entry name" value="Cupin_2"/>
</dbReference>